<dbReference type="Gene3D" id="3.40.33.10">
    <property type="entry name" value="CAP"/>
    <property type="match status" value="1"/>
</dbReference>
<gene>
    <name evidence="4" type="ORF">SM124_19240</name>
</gene>
<feature type="compositionally biased region" description="Polar residues" evidence="1">
    <location>
        <begin position="79"/>
        <end position="92"/>
    </location>
</feature>
<feature type="compositionally biased region" description="Low complexity" evidence="1">
    <location>
        <begin position="102"/>
        <end position="120"/>
    </location>
</feature>
<evidence type="ECO:0000256" key="1">
    <source>
        <dbReference type="SAM" id="MobiDB-lite"/>
    </source>
</evidence>
<comment type="caution">
    <text evidence="4">The sequence shown here is derived from an EMBL/GenBank/DDBJ whole genome shotgun (WGS) entry which is preliminary data.</text>
</comment>
<evidence type="ECO:0000256" key="2">
    <source>
        <dbReference type="SAM" id="SignalP"/>
    </source>
</evidence>
<dbReference type="PANTHER" id="PTHR31157:SF1">
    <property type="entry name" value="SCP DOMAIN-CONTAINING PROTEIN"/>
    <property type="match status" value="1"/>
</dbReference>
<organism evidence="4 5">
    <name type="scientific">Robertmurraya mangrovi</name>
    <dbReference type="NCBI Taxonomy" id="3098077"/>
    <lineage>
        <taxon>Bacteria</taxon>
        <taxon>Bacillati</taxon>
        <taxon>Bacillota</taxon>
        <taxon>Bacilli</taxon>
        <taxon>Bacillales</taxon>
        <taxon>Bacillaceae</taxon>
        <taxon>Robertmurraya</taxon>
    </lineage>
</organism>
<evidence type="ECO:0000313" key="4">
    <source>
        <dbReference type="EMBL" id="MDZ5473858.1"/>
    </source>
</evidence>
<sequence length="358" mass="39334">MNKFNKLMIPVASLLMLAACNTNDNAYEASDVGYQPRNVYTQDNGDYFTDRNRTSMNRTNRNEIRGQYGGYGVQSRIGQNSNRNGIGNNQGSARKFGAQSFGNQQGTAGQGQGNQMQGQTFDLPRDGVVKIRGGIITIDPNSYSTSTPSGKFPHSEYISQGQFKFYKPGTQPGGQQGQQGDKAAAPNQQTQTPTGQTQQPNQQTQTPTGQNQQPTGQQPGQEQATPKAAPTQGISSVESRVIELTNAERRKNGLQDLKADPALSNVAREKSRDMQQNKYFSHTSPTHGSPFDMMRDFGISYKSAGENIAQGQRTPEEVVKAWMNSEGHRKNILTPNYTHIGVGYVESGNYWTQMFVGR</sequence>
<feature type="chain" id="PRO_5045804784" evidence="2">
    <location>
        <begin position="27"/>
        <end position="358"/>
    </location>
</feature>
<evidence type="ECO:0000313" key="5">
    <source>
        <dbReference type="Proteomes" id="UP001290455"/>
    </source>
</evidence>
<dbReference type="InterPro" id="IPR035940">
    <property type="entry name" value="CAP_sf"/>
</dbReference>
<feature type="domain" description="SCP" evidence="3">
    <location>
        <begin position="243"/>
        <end position="355"/>
    </location>
</feature>
<dbReference type="NCBIfam" id="TIGR02909">
    <property type="entry name" value="spore_YkwD"/>
    <property type="match status" value="1"/>
</dbReference>
<dbReference type="PANTHER" id="PTHR31157">
    <property type="entry name" value="SCP DOMAIN-CONTAINING PROTEIN"/>
    <property type="match status" value="1"/>
</dbReference>
<dbReference type="RefSeq" id="WP_322448151.1">
    <property type="nucleotide sequence ID" value="NZ_JAXOFX010000017.1"/>
</dbReference>
<keyword evidence="5" id="KW-1185">Reference proteome</keyword>
<feature type="region of interest" description="Disordered" evidence="1">
    <location>
        <begin position="267"/>
        <end position="291"/>
    </location>
</feature>
<proteinExistence type="predicted"/>
<dbReference type="CDD" id="cd05379">
    <property type="entry name" value="CAP_bacterial"/>
    <property type="match status" value="1"/>
</dbReference>
<protein>
    <submittedName>
        <fullName evidence="4">CAP domain-containing protein</fullName>
    </submittedName>
</protein>
<accession>A0ABU5J380</accession>
<feature type="compositionally biased region" description="Polar residues" evidence="1">
    <location>
        <begin position="276"/>
        <end position="287"/>
    </location>
</feature>
<keyword evidence="2" id="KW-0732">Signal</keyword>
<dbReference type="SUPFAM" id="SSF55797">
    <property type="entry name" value="PR-1-like"/>
    <property type="match status" value="1"/>
</dbReference>
<dbReference type="PROSITE" id="PS51257">
    <property type="entry name" value="PROKAR_LIPOPROTEIN"/>
    <property type="match status" value="1"/>
</dbReference>
<dbReference type="InterPro" id="IPR014044">
    <property type="entry name" value="CAP_dom"/>
</dbReference>
<dbReference type="EMBL" id="JAXOFX010000017">
    <property type="protein sequence ID" value="MDZ5473858.1"/>
    <property type="molecule type" value="Genomic_DNA"/>
</dbReference>
<feature type="region of interest" description="Disordered" evidence="1">
    <location>
        <begin position="79"/>
        <end position="121"/>
    </location>
</feature>
<feature type="region of interest" description="Disordered" evidence="1">
    <location>
        <begin position="164"/>
        <end position="236"/>
    </location>
</feature>
<name>A0ABU5J380_9BACI</name>
<dbReference type="Proteomes" id="UP001290455">
    <property type="component" value="Unassembled WGS sequence"/>
</dbReference>
<dbReference type="Pfam" id="PF00188">
    <property type="entry name" value="CAP"/>
    <property type="match status" value="1"/>
</dbReference>
<feature type="compositionally biased region" description="Low complexity" evidence="1">
    <location>
        <begin position="186"/>
        <end position="221"/>
    </location>
</feature>
<evidence type="ECO:0000259" key="3">
    <source>
        <dbReference type="Pfam" id="PF00188"/>
    </source>
</evidence>
<reference evidence="4 5" key="1">
    <citation type="submission" date="2023-11" db="EMBL/GenBank/DDBJ databases">
        <title>Bacillus jintuensis, isolated from a mudflat on the Beibu Gulf coast.</title>
        <authorList>
            <person name="Li M."/>
        </authorList>
    </citation>
    <scope>NUCLEOTIDE SEQUENCE [LARGE SCALE GENOMIC DNA]</scope>
    <source>
        <strain evidence="4 5">31A1R</strain>
    </source>
</reference>
<dbReference type="InterPro" id="IPR014258">
    <property type="entry name" value="CAP_domain_YkwD-like"/>
</dbReference>
<feature type="signal peptide" evidence="2">
    <location>
        <begin position="1"/>
        <end position="26"/>
    </location>
</feature>